<feature type="transmembrane region" description="Helical" evidence="8">
    <location>
        <begin position="274"/>
        <end position="293"/>
    </location>
</feature>
<keyword evidence="6 8" id="KW-1133">Transmembrane helix</keyword>
<keyword evidence="2 8" id="KW-1003">Cell membrane</keyword>
<keyword evidence="8 9" id="KW-0813">Transport</keyword>
<dbReference type="UniPathway" id="UPA00219"/>
<dbReference type="EMBL" id="NIOJ01000016">
    <property type="protein sequence ID" value="PNT99773.1"/>
    <property type="molecule type" value="Genomic_DNA"/>
</dbReference>
<comment type="similarity">
    <text evidence="8 9">Belongs to the MurJ/MviN family.</text>
</comment>
<keyword evidence="7 8" id="KW-0472">Membrane</keyword>
<feature type="transmembrane region" description="Helical" evidence="8">
    <location>
        <begin position="350"/>
        <end position="369"/>
    </location>
</feature>
<dbReference type="GO" id="GO:0005886">
    <property type="term" value="C:plasma membrane"/>
    <property type="evidence" value="ECO:0007669"/>
    <property type="project" value="UniProtKB-SubCell"/>
</dbReference>
<accession>A0A2K2FLV7</accession>
<dbReference type="OrthoDB" id="9804143at2"/>
<proteinExistence type="inferred from homology"/>
<dbReference type="InterPro" id="IPR051050">
    <property type="entry name" value="Lipid_II_flippase_MurJ/MviN"/>
</dbReference>
<evidence type="ECO:0000256" key="5">
    <source>
        <dbReference type="ARBA" id="ARBA00022984"/>
    </source>
</evidence>
<evidence type="ECO:0000256" key="4">
    <source>
        <dbReference type="ARBA" id="ARBA00022960"/>
    </source>
</evidence>
<evidence type="ECO:0000256" key="3">
    <source>
        <dbReference type="ARBA" id="ARBA00022692"/>
    </source>
</evidence>
<gene>
    <name evidence="10" type="primary">mviN</name>
    <name evidence="8" type="synonym">murJ</name>
    <name evidence="10" type="ORF">CDQ84_07970</name>
</gene>
<dbReference type="GO" id="GO:0015648">
    <property type="term" value="F:lipid-linked peptidoglycan transporter activity"/>
    <property type="evidence" value="ECO:0007669"/>
    <property type="project" value="UniProtKB-UniRule"/>
</dbReference>
<feature type="transmembrane region" description="Helical" evidence="8">
    <location>
        <begin position="191"/>
        <end position="210"/>
    </location>
</feature>
<evidence type="ECO:0000313" key="11">
    <source>
        <dbReference type="Proteomes" id="UP000236151"/>
    </source>
</evidence>
<evidence type="ECO:0000256" key="2">
    <source>
        <dbReference type="ARBA" id="ARBA00022475"/>
    </source>
</evidence>
<dbReference type="RefSeq" id="WP_103081206.1">
    <property type="nucleotide sequence ID" value="NZ_CP021850.1"/>
</dbReference>
<dbReference type="GO" id="GO:0071555">
    <property type="term" value="P:cell wall organization"/>
    <property type="evidence" value="ECO:0007669"/>
    <property type="project" value="UniProtKB-UniRule"/>
</dbReference>
<dbReference type="PIRSF" id="PIRSF002869">
    <property type="entry name" value="MviN"/>
    <property type="match status" value="1"/>
</dbReference>
<feature type="transmembrane region" description="Helical" evidence="8">
    <location>
        <begin position="381"/>
        <end position="402"/>
    </location>
</feature>
<feature type="transmembrane region" description="Helical" evidence="8">
    <location>
        <begin position="90"/>
        <end position="111"/>
    </location>
</feature>
<organism evidence="10 11">
    <name type="scientific">Clostridium thermosuccinogenes</name>
    <dbReference type="NCBI Taxonomy" id="84032"/>
    <lineage>
        <taxon>Bacteria</taxon>
        <taxon>Bacillati</taxon>
        <taxon>Bacillota</taxon>
        <taxon>Clostridia</taxon>
        <taxon>Eubacteriales</taxon>
        <taxon>Clostridiaceae</taxon>
        <taxon>Clostridium</taxon>
    </lineage>
</organism>
<evidence type="ECO:0000256" key="9">
    <source>
        <dbReference type="PIRNR" id="PIRNR002869"/>
    </source>
</evidence>
<sequence length="532" mass="58424">MKESQKKKLTGAAIVVMSAIIVSRITGFLRTTLISNLLGSKMETDAFYMAFSITDLMYNLLVGGAISAALIPVLTGYIAKKDEEDGWKAVGTFINVIFMAMIIISAIGIVFSPGIVDFMAKGYTEEAKQLTVRLVRILFPSVSFLMLAGLVNGVLNSYQKFAAAAYGPSLYNLGSALSVLMFSRFGVEKVALGFMGSALFYFLFQLSFAIKNMKYYRPVIKIRHAGFQRLFRLAVPSLLASSITQINLLILNKFTSGFSSGSVTALRNANDTWQLPYGVFAMGMGMALLPAMSEKSVLDQKEDFSRIVSKGLKTVLMLNIPSTVGLMILNVPVISAIYKWSDKVDIALTGRILIFYSIALITQSMLAIINRAFYAINDTKTPLYVGTITIAANALLCQFFNSMTNLEVAGIALAYSLSSMLNASMLMFKLEKKTKSLNIGQLMNFIIKVALASVVMGMVLAVMDHFAVVDFLRPFSIKSKIGELVYLMMEISVGALVFFITAMLLKVDEAVEIFKTAMEKMAQGYRKISKIF</sequence>
<feature type="transmembrane region" description="Helical" evidence="8">
    <location>
        <begin position="58"/>
        <end position="78"/>
    </location>
</feature>
<evidence type="ECO:0000256" key="6">
    <source>
        <dbReference type="ARBA" id="ARBA00022989"/>
    </source>
</evidence>
<dbReference type="CDD" id="cd13123">
    <property type="entry name" value="MATE_MurJ_like"/>
    <property type="match status" value="1"/>
</dbReference>
<protein>
    <recommendedName>
        <fullName evidence="8">Probable lipid II flippase MurJ</fullName>
    </recommendedName>
</protein>
<dbReference type="NCBIfam" id="TIGR01695">
    <property type="entry name" value="murJ_mviN"/>
    <property type="match status" value="1"/>
</dbReference>
<dbReference type="Proteomes" id="UP000236151">
    <property type="component" value="Unassembled WGS sequence"/>
</dbReference>
<dbReference type="GO" id="GO:0008360">
    <property type="term" value="P:regulation of cell shape"/>
    <property type="evidence" value="ECO:0007669"/>
    <property type="project" value="UniProtKB-UniRule"/>
</dbReference>
<feature type="transmembrane region" description="Helical" evidence="8">
    <location>
        <begin position="408"/>
        <end position="428"/>
    </location>
</feature>
<keyword evidence="8 9" id="KW-0961">Cell wall biogenesis/degradation</keyword>
<feature type="transmembrane region" description="Helical" evidence="8">
    <location>
        <begin position="484"/>
        <end position="505"/>
    </location>
</feature>
<evidence type="ECO:0000256" key="8">
    <source>
        <dbReference type="HAMAP-Rule" id="MF_02078"/>
    </source>
</evidence>
<keyword evidence="3 8" id="KW-0812">Transmembrane</keyword>
<keyword evidence="11" id="KW-1185">Reference proteome</keyword>
<dbReference type="PANTHER" id="PTHR47019">
    <property type="entry name" value="LIPID II FLIPPASE MURJ"/>
    <property type="match status" value="1"/>
</dbReference>
<comment type="function">
    <text evidence="8 9">Involved in peptidoglycan biosynthesis. Transports lipid-linked peptidoglycan precursors from the inner to the outer leaflet of the cytoplasmic membrane.</text>
</comment>
<name>A0A2K2FLV7_9CLOT</name>
<comment type="pathway">
    <text evidence="8">Cell wall biogenesis; peptidoglycan biosynthesis.</text>
</comment>
<feature type="transmembrane region" description="Helical" evidence="8">
    <location>
        <begin position="314"/>
        <end position="338"/>
    </location>
</feature>
<dbReference type="KEGG" id="cthd:CDO33_08385"/>
<dbReference type="AlphaFoldDB" id="A0A2K2FLV7"/>
<dbReference type="GO" id="GO:0009252">
    <property type="term" value="P:peptidoglycan biosynthetic process"/>
    <property type="evidence" value="ECO:0007669"/>
    <property type="project" value="UniProtKB-UniRule"/>
</dbReference>
<comment type="caution">
    <text evidence="10">The sequence shown here is derived from an EMBL/GenBank/DDBJ whole genome shotgun (WGS) entry which is preliminary data.</text>
</comment>
<feature type="transmembrane region" description="Helical" evidence="8">
    <location>
        <begin position="163"/>
        <end position="185"/>
    </location>
</feature>
<feature type="transmembrane region" description="Helical" evidence="8">
    <location>
        <begin position="131"/>
        <end position="151"/>
    </location>
</feature>
<feature type="transmembrane region" description="Helical" evidence="8">
    <location>
        <begin position="449"/>
        <end position="472"/>
    </location>
</feature>
<dbReference type="PRINTS" id="PR01806">
    <property type="entry name" value="VIRFACTRMVIN"/>
</dbReference>
<evidence type="ECO:0000256" key="7">
    <source>
        <dbReference type="ARBA" id="ARBA00023136"/>
    </source>
</evidence>
<feature type="transmembrane region" description="Helical" evidence="8">
    <location>
        <begin position="12"/>
        <end position="38"/>
    </location>
</feature>
<dbReference type="Pfam" id="PF03023">
    <property type="entry name" value="MurJ"/>
    <property type="match status" value="1"/>
</dbReference>
<dbReference type="HAMAP" id="MF_02078">
    <property type="entry name" value="MurJ_MviN"/>
    <property type="match status" value="1"/>
</dbReference>
<reference evidence="10 11" key="1">
    <citation type="submission" date="2017-06" db="EMBL/GenBank/DDBJ databases">
        <title>Investigating the central metabolism of Clostridium thermosuccinogenes.</title>
        <authorList>
            <person name="Koendjbiharie J.G."/>
            <person name="van Kranenburg R."/>
        </authorList>
    </citation>
    <scope>NUCLEOTIDE SEQUENCE [LARGE SCALE GENOMIC DNA]</scope>
    <source>
        <strain evidence="10 11">DSM 5806</strain>
    </source>
</reference>
<evidence type="ECO:0000313" key="10">
    <source>
        <dbReference type="EMBL" id="PNT99773.1"/>
    </source>
</evidence>
<evidence type="ECO:0000256" key="1">
    <source>
        <dbReference type="ARBA" id="ARBA00004651"/>
    </source>
</evidence>
<dbReference type="GO" id="GO:0034204">
    <property type="term" value="P:lipid translocation"/>
    <property type="evidence" value="ECO:0007669"/>
    <property type="project" value="TreeGrafter"/>
</dbReference>
<dbReference type="PANTHER" id="PTHR47019:SF1">
    <property type="entry name" value="LIPID II FLIPPASE MURJ"/>
    <property type="match status" value="1"/>
</dbReference>
<keyword evidence="5 8" id="KW-0573">Peptidoglycan synthesis</keyword>
<keyword evidence="4 8" id="KW-0133">Cell shape</keyword>
<comment type="subcellular location">
    <subcellularLocation>
        <location evidence="1 8">Cell membrane</location>
        <topology evidence="1 8">Multi-pass membrane protein</topology>
    </subcellularLocation>
</comment>
<dbReference type="InterPro" id="IPR004268">
    <property type="entry name" value="MurJ"/>
</dbReference>
<feature type="transmembrane region" description="Helical" evidence="8">
    <location>
        <begin position="230"/>
        <end position="254"/>
    </location>
</feature>